<protein>
    <submittedName>
        <fullName evidence="3">Protein kinase</fullName>
    </submittedName>
</protein>
<dbReference type="Gene3D" id="3.80.10.10">
    <property type="entry name" value="Ribonuclease Inhibitor"/>
    <property type="match status" value="1"/>
</dbReference>
<feature type="transmembrane region" description="Helical" evidence="1">
    <location>
        <begin position="266"/>
        <end position="287"/>
    </location>
</feature>
<dbReference type="InterPro" id="IPR001245">
    <property type="entry name" value="Ser-Thr/Tyr_kinase_cat_dom"/>
</dbReference>
<dbReference type="PANTHER" id="PTHR44329:SF214">
    <property type="entry name" value="PROTEIN KINASE DOMAIN-CONTAINING PROTEIN"/>
    <property type="match status" value="1"/>
</dbReference>
<dbReference type="GO" id="GO:0005524">
    <property type="term" value="F:ATP binding"/>
    <property type="evidence" value="ECO:0007669"/>
    <property type="project" value="InterPro"/>
</dbReference>
<dbReference type="AlphaFoldDB" id="A0A1V9Z5H2"/>
<feature type="domain" description="Protein kinase" evidence="2">
    <location>
        <begin position="336"/>
        <end position="599"/>
    </location>
</feature>
<gene>
    <name evidence="3" type="ORF">ACHHYP_02750</name>
</gene>
<dbReference type="PANTHER" id="PTHR44329">
    <property type="entry name" value="SERINE/THREONINE-PROTEIN KINASE TNNI3K-RELATED"/>
    <property type="match status" value="1"/>
</dbReference>
<comment type="caution">
    <text evidence="3">The sequence shown here is derived from an EMBL/GenBank/DDBJ whole genome shotgun (WGS) entry which is preliminary data.</text>
</comment>
<sequence>MGVGFCASTGNPPDLSILTVGSGGYCSMGSICLLNATCQATLEEPDTRAQFGGVTQIGDLTNYRNPSLRIRNSPKVLNDLTKLKWPAGLVTLELSYDELSLIPAEMAWPSALSTLNLMVNKLTALPVIPPTVTSLDVQSNSMQSIANVDLSQLVSFKTNGNPITSFVNVTFSSKLKTFDCGTSTGTVAIQNFVVTPATYAALSSIGSSCSVLPIATDAALCAKANGVVKTIWTNNTICVYADPTTAPTTVSPDTAATTSSSSSTGVIVGVVVAVVVVAAALLGFCVYRRKQRAKEGSTTDNGPYTQQSTLNPTTETQYQSLDLTALAVHRLDPHDILLKSKIAAGAFGEVWRAEYKKELVAVKVLLPTRTSATDVQALIDEIKLMASFDSPHIVALIGATWTTPASMKCVLEYMDMGDLRDYLATHKPADFSWAAKLPCLHSIVRALVYLHSMQIIHRDLKSRNVLLDSVKGTKLTDFGVAREDTHETMTVGVGTYRWMAPEILQFNHYTVAADIFSFGMLLSEFDSHQIPYANTLNEKNGKPLVDTAIMGMVIAGTLKPTFSATMPEWLRDIATNCVAADPAGRPTAYKLAYIFREHIQESV</sequence>
<keyword evidence="3" id="KW-0418">Kinase</keyword>
<dbReference type="InterPro" id="IPR011009">
    <property type="entry name" value="Kinase-like_dom_sf"/>
</dbReference>
<dbReference type="Proteomes" id="UP000243579">
    <property type="component" value="Unassembled WGS sequence"/>
</dbReference>
<evidence type="ECO:0000313" key="4">
    <source>
        <dbReference type="Proteomes" id="UP000243579"/>
    </source>
</evidence>
<dbReference type="OrthoDB" id="4062651at2759"/>
<dbReference type="SMART" id="SM00220">
    <property type="entry name" value="S_TKc"/>
    <property type="match status" value="1"/>
</dbReference>
<keyword evidence="1" id="KW-1133">Transmembrane helix</keyword>
<dbReference type="Gene3D" id="3.30.200.20">
    <property type="entry name" value="Phosphorylase Kinase, domain 1"/>
    <property type="match status" value="1"/>
</dbReference>
<dbReference type="GO" id="GO:0004674">
    <property type="term" value="F:protein serine/threonine kinase activity"/>
    <property type="evidence" value="ECO:0007669"/>
    <property type="project" value="TreeGrafter"/>
</dbReference>
<dbReference type="PROSITE" id="PS50011">
    <property type="entry name" value="PROTEIN_KINASE_DOM"/>
    <property type="match status" value="1"/>
</dbReference>
<keyword evidence="1" id="KW-0472">Membrane</keyword>
<dbReference type="InterPro" id="IPR000719">
    <property type="entry name" value="Prot_kinase_dom"/>
</dbReference>
<keyword evidence="1" id="KW-0812">Transmembrane</keyword>
<dbReference type="InterPro" id="IPR032675">
    <property type="entry name" value="LRR_dom_sf"/>
</dbReference>
<keyword evidence="3" id="KW-0808">Transferase</keyword>
<dbReference type="Pfam" id="PF00069">
    <property type="entry name" value="Pkinase"/>
    <property type="match status" value="1"/>
</dbReference>
<dbReference type="Gene3D" id="1.10.510.10">
    <property type="entry name" value="Transferase(Phosphotransferase) domain 1"/>
    <property type="match status" value="1"/>
</dbReference>
<dbReference type="InterPro" id="IPR008271">
    <property type="entry name" value="Ser/Thr_kinase_AS"/>
</dbReference>
<dbReference type="EMBL" id="JNBR01000418">
    <property type="protein sequence ID" value="OQR93258.1"/>
    <property type="molecule type" value="Genomic_DNA"/>
</dbReference>
<dbReference type="InterPro" id="IPR051681">
    <property type="entry name" value="Ser/Thr_Kinases-Pseudokinases"/>
</dbReference>
<dbReference type="PRINTS" id="PR00109">
    <property type="entry name" value="TYRKINASE"/>
</dbReference>
<dbReference type="PROSITE" id="PS00108">
    <property type="entry name" value="PROTEIN_KINASE_ST"/>
    <property type="match status" value="1"/>
</dbReference>
<evidence type="ECO:0000256" key="1">
    <source>
        <dbReference type="SAM" id="Phobius"/>
    </source>
</evidence>
<organism evidence="3 4">
    <name type="scientific">Achlya hypogyna</name>
    <name type="common">Oomycete</name>
    <name type="synonym">Protoachlya hypogyna</name>
    <dbReference type="NCBI Taxonomy" id="1202772"/>
    <lineage>
        <taxon>Eukaryota</taxon>
        <taxon>Sar</taxon>
        <taxon>Stramenopiles</taxon>
        <taxon>Oomycota</taxon>
        <taxon>Saprolegniomycetes</taxon>
        <taxon>Saprolegniales</taxon>
        <taxon>Achlyaceae</taxon>
        <taxon>Achlya</taxon>
    </lineage>
</organism>
<evidence type="ECO:0000313" key="3">
    <source>
        <dbReference type="EMBL" id="OQR93258.1"/>
    </source>
</evidence>
<name>A0A1V9Z5H2_ACHHY</name>
<dbReference type="SUPFAM" id="SSF52058">
    <property type="entry name" value="L domain-like"/>
    <property type="match status" value="1"/>
</dbReference>
<dbReference type="STRING" id="1202772.A0A1V9Z5H2"/>
<keyword evidence="4" id="KW-1185">Reference proteome</keyword>
<evidence type="ECO:0000259" key="2">
    <source>
        <dbReference type="PROSITE" id="PS50011"/>
    </source>
</evidence>
<reference evidence="3 4" key="1">
    <citation type="journal article" date="2014" name="Genome Biol. Evol.">
        <title>The secreted proteins of Achlya hypogyna and Thraustotheca clavata identify the ancestral oomycete secretome and reveal gene acquisitions by horizontal gene transfer.</title>
        <authorList>
            <person name="Misner I."/>
            <person name="Blouin N."/>
            <person name="Leonard G."/>
            <person name="Richards T.A."/>
            <person name="Lane C.E."/>
        </authorList>
    </citation>
    <scope>NUCLEOTIDE SEQUENCE [LARGE SCALE GENOMIC DNA]</scope>
    <source>
        <strain evidence="3 4">ATCC 48635</strain>
    </source>
</reference>
<proteinExistence type="predicted"/>
<dbReference type="SUPFAM" id="SSF56112">
    <property type="entry name" value="Protein kinase-like (PK-like)"/>
    <property type="match status" value="1"/>
</dbReference>
<accession>A0A1V9Z5H2</accession>